<comment type="caution">
    <text evidence="2">The sequence shown here is derived from an EMBL/GenBank/DDBJ whole genome shotgun (WGS) entry which is preliminary data.</text>
</comment>
<evidence type="ECO:0000259" key="1">
    <source>
        <dbReference type="Pfam" id="PF03372"/>
    </source>
</evidence>
<dbReference type="InterPro" id="IPR036691">
    <property type="entry name" value="Endo/exonu/phosph_ase_sf"/>
</dbReference>
<dbReference type="InterPro" id="IPR051916">
    <property type="entry name" value="GPI-anchor_lipid_remodeler"/>
</dbReference>
<dbReference type="EMBL" id="WPHG01000001">
    <property type="protein sequence ID" value="MVA96287.1"/>
    <property type="molecule type" value="Genomic_DNA"/>
</dbReference>
<feature type="domain" description="Endonuclease/exonuclease/phosphatase" evidence="1">
    <location>
        <begin position="4"/>
        <end position="281"/>
    </location>
</feature>
<dbReference type="GO" id="GO:0006506">
    <property type="term" value="P:GPI anchor biosynthetic process"/>
    <property type="evidence" value="ECO:0007669"/>
    <property type="project" value="TreeGrafter"/>
</dbReference>
<dbReference type="PANTHER" id="PTHR14859">
    <property type="entry name" value="CALCOFLUOR WHITE HYPERSENSITIVE PROTEIN PRECURSOR"/>
    <property type="match status" value="1"/>
</dbReference>
<dbReference type="InterPro" id="IPR005135">
    <property type="entry name" value="Endo/exonuclease/phosphatase"/>
</dbReference>
<gene>
    <name evidence="2" type="ORF">GN330_03385</name>
</gene>
<reference evidence="2 3" key="1">
    <citation type="submission" date="2019-12" db="EMBL/GenBank/DDBJ databases">
        <title>Nitratireductor arenosus sp. nov., Isolated from sea sand, Jeju island, South Korea.</title>
        <authorList>
            <person name="Kim W."/>
        </authorList>
    </citation>
    <scope>NUCLEOTIDE SEQUENCE [LARGE SCALE GENOMIC DNA]</scope>
    <source>
        <strain evidence="2 3">CAU 1489</strain>
    </source>
</reference>
<dbReference type="GO" id="GO:0003824">
    <property type="term" value="F:catalytic activity"/>
    <property type="evidence" value="ECO:0007669"/>
    <property type="project" value="InterPro"/>
</dbReference>
<name>A0A844QBF8_9HYPH</name>
<evidence type="ECO:0000313" key="3">
    <source>
        <dbReference type="Proteomes" id="UP000463224"/>
    </source>
</evidence>
<dbReference type="Gene3D" id="3.60.10.10">
    <property type="entry name" value="Endonuclease/exonuclease/phosphatase"/>
    <property type="match status" value="1"/>
</dbReference>
<dbReference type="SUPFAM" id="SSF56219">
    <property type="entry name" value="DNase I-like"/>
    <property type="match status" value="1"/>
</dbReference>
<dbReference type="RefSeq" id="WP_156711244.1">
    <property type="nucleotide sequence ID" value="NZ_WPHG01000001.1"/>
</dbReference>
<keyword evidence="3" id="KW-1185">Reference proteome</keyword>
<dbReference type="AlphaFoldDB" id="A0A844QBF8"/>
<dbReference type="Proteomes" id="UP000463224">
    <property type="component" value="Unassembled WGS sequence"/>
</dbReference>
<accession>A0A844QBF8</accession>
<protein>
    <submittedName>
        <fullName evidence="2">EEP domain-containing protein</fullName>
    </submittedName>
</protein>
<organism evidence="2 3">
    <name type="scientific">Nitratireductor arenosus</name>
    <dbReference type="NCBI Taxonomy" id="2682096"/>
    <lineage>
        <taxon>Bacteria</taxon>
        <taxon>Pseudomonadati</taxon>
        <taxon>Pseudomonadota</taxon>
        <taxon>Alphaproteobacteria</taxon>
        <taxon>Hyphomicrobiales</taxon>
        <taxon>Phyllobacteriaceae</taxon>
        <taxon>Nitratireductor</taxon>
    </lineage>
</organism>
<dbReference type="GO" id="GO:0016020">
    <property type="term" value="C:membrane"/>
    <property type="evidence" value="ECO:0007669"/>
    <property type="project" value="GOC"/>
</dbReference>
<dbReference type="Pfam" id="PF03372">
    <property type="entry name" value="Exo_endo_phos"/>
    <property type="match status" value="1"/>
</dbReference>
<proteinExistence type="predicted"/>
<sequence>MQCVTYNIQYGIGLDGRYDLSRIADAVRGADLIALQEVSRNNPDNAGRDMVAELAELLPDYFSVFGAPFQGDMGSAVENGRAVTRMFEFGNMVLSKTPILSSRNLLLPRQRSFDRLNLQRGALEAMVVTPFGPLRFYSVHLDHTSPAERIDQIGYLVDKALAYGIEGGALTGTSERGFPEPPHPEAFVLMGDFNLVPGSPEYIAMTGHPDVEFGVTRRSRLPVDAAVLVDPDHAGRVTWLDPKRLDDKNARRCLDYCFVYAGLAARVKRCFVDTQAVGSDHRPVWMELG</sequence>
<dbReference type="PANTHER" id="PTHR14859:SF1">
    <property type="entry name" value="PGAP2-INTERACTING PROTEIN"/>
    <property type="match status" value="1"/>
</dbReference>
<evidence type="ECO:0000313" key="2">
    <source>
        <dbReference type="EMBL" id="MVA96287.1"/>
    </source>
</evidence>